<name>A0ABV7DSA0_9RHOB</name>
<evidence type="ECO:0008006" key="3">
    <source>
        <dbReference type="Google" id="ProtNLM"/>
    </source>
</evidence>
<keyword evidence="2" id="KW-1185">Reference proteome</keyword>
<comment type="caution">
    <text evidence="1">The sequence shown here is derived from an EMBL/GenBank/DDBJ whole genome shotgun (WGS) entry which is preliminary data.</text>
</comment>
<dbReference type="EMBL" id="JBHRSM010000013">
    <property type="protein sequence ID" value="MFC3085957.1"/>
    <property type="molecule type" value="Genomic_DNA"/>
</dbReference>
<sequence>MARLEELLDQAAEALLRGDLAALPALTEAIDSETGSAAADVPGAERLREKADRNARLAQAAARGVRAARGRLSEIASGPVLTTYDALGRRASVPLPQVAAKRL</sequence>
<dbReference type="RefSeq" id="WP_197643121.1">
    <property type="nucleotide sequence ID" value="NZ_JAEACP010000008.1"/>
</dbReference>
<organism evidence="1 2">
    <name type="scientific">Tabrizicola soli</name>
    <dbReference type="NCBI Taxonomy" id="2185115"/>
    <lineage>
        <taxon>Bacteria</taxon>
        <taxon>Pseudomonadati</taxon>
        <taxon>Pseudomonadota</taxon>
        <taxon>Alphaproteobacteria</taxon>
        <taxon>Rhodobacterales</taxon>
        <taxon>Paracoccaceae</taxon>
        <taxon>Tabrizicola</taxon>
    </lineage>
</organism>
<dbReference type="Proteomes" id="UP001595445">
    <property type="component" value="Unassembled WGS sequence"/>
</dbReference>
<accession>A0ABV7DSA0</accession>
<evidence type="ECO:0000313" key="1">
    <source>
        <dbReference type="EMBL" id="MFC3085957.1"/>
    </source>
</evidence>
<gene>
    <name evidence="1" type="ORF">ACFOD6_07830</name>
</gene>
<proteinExistence type="predicted"/>
<protein>
    <recommendedName>
        <fullName evidence="3">Flagellar protein FlgN</fullName>
    </recommendedName>
</protein>
<evidence type="ECO:0000313" key="2">
    <source>
        <dbReference type="Proteomes" id="UP001595445"/>
    </source>
</evidence>
<reference evidence="2" key="1">
    <citation type="journal article" date="2019" name="Int. J. Syst. Evol. Microbiol.">
        <title>The Global Catalogue of Microorganisms (GCM) 10K type strain sequencing project: providing services to taxonomists for standard genome sequencing and annotation.</title>
        <authorList>
            <consortium name="The Broad Institute Genomics Platform"/>
            <consortium name="The Broad Institute Genome Sequencing Center for Infectious Disease"/>
            <person name="Wu L."/>
            <person name="Ma J."/>
        </authorList>
    </citation>
    <scope>NUCLEOTIDE SEQUENCE [LARGE SCALE GENOMIC DNA]</scope>
    <source>
        <strain evidence="2">KCTC 62102</strain>
    </source>
</reference>